<dbReference type="InterPro" id="IPR026961">
    <property type="entry name" value="PGG_dom"/>
</dbReference>
<dbReference type="Gene3D" id="1.25.40.20">
    <property type="entry name" value="Ankyrin repeat-containing domain"/>
    <property type="match status" value="1"/>
</dbReference>
<proteinExistence type="predicted"/>
<feature type="transmembrane region" description="Helical" evidence="3">
    <location>
        <begin position="279"/>
        <end position="303"/>
    </location>
</feature>
<keyword evidence="3" id="KW-1133">Transmembrane helix</keyword>
<evidence type="ECO:0000259" key="4">
    <source>
        <dbReference type="Pfam" id="PF13962"/>
    </source>
</evidence>
<feature type="transmembrane region" description="Helical" evidence="3">
    <location>
        <begin position="323"/>
        <end position="348"/>
    </location>
</feature>
<evidence type="ECO:0000256" key="2">
    <source>
        <dbReference type="SAM" id="MobiDB-lite"/>
    </source>
</evidence>
<protein>
    <submittedName>
        <fullName evidence="6">Uncharacterized protein LOC111241776 isoform X2</fullName>
    </submittedName>
</protein>
<organism evidence="5 6">
    <name type="scientific">Vigna radiata var. radiata</name>
    <name type="common">Mung bean</name>
    <name type="synonym">Phaseolus aureus</name>
    <dbReference type="NCBI Taxonomy" id="3916"/>
    <lineage>
        <taxon>Eukaryota</taxon>
        <taxon>Viridiplantae</taxon>
        <taxon>Streptophyta</taxon>
        <taxon>Embryophyta</taxon>
        <taxon>Tracheophyta</taxon>
        <taxon>Spermatophyta</taxon>
        <taxon>Magnoliopsida</taxon>
        <taxon>eudicotyledons</taxon>
        <taxon>Gunneridae</taxon>
        <taxon>Pentapetalae</taxon>
        <taxon>rosids</taxon>
        <taxon>fabids</taxon>
        <taxon>Fabales</taxon>
        <taxon>Fabaceae</taxon>
        <taxon>Papilionoideae</taxon>
        <taxon>50 kb inversion clade</taxon>
        <taxon>NPAAA clade</taxon>
        <taxon>indigoferoid/millettioid clade</taxon>
        <taxon>Phaseoleae</taxon>
        <taxon>Vigna</taxon>
    </lineage>
</organism>
<feature type="transmembrane region" description="Helical" evidence="3">
    <location>
        <begin position="355"/>
        <end position="374"/>
    </location>
</feature>
<dbReference type="Pfam" id="PF13962">
    <property type="entry name" value="PGG"/>
    <property type="match status" value="1"/>
</dbReference>
<dbReference type="RefSeq" id="XP_022637368.1">
    <property type="nucleotide sequence ID" value="XM_022781647.1"/>
</dbReference>
<dbReference type="PANTHER" id="PTHR24177:SF446">
    <property type="entry name" value="ANKYRIN REPEAT-CONTAINING PROTEIN NPR4-LIKE"/>
    <property type="match status" value="1"/>
</dbReference>
<sequence length="450" mass="50858">MQNIAVTTSSHNQSHNQTPSPTDAALQIFGNKMGSLSIARYEEGEERLTAMHMLARKPSEILNMKSEEDDNGKGVEADFGLFFVIWTQISTLPKEEILELITQPSVVLFDAIKSGHDLAVKLLLSLNPRLFIKDPKNGQNLVHLLVQYRHFDYFRFIDFKREETIRAVDIEGNSVLHMAAHLPLQFQVLSGLRASIQMQKELAWFKKVEKEVPSELRSMRNKKGKRPIDVFYDEHKKLSDEIKESAKGIANSGMVVATLVATVAFAAALTVPGDKKSDWFVVFIITNSIALFSSSASILSFLSNFTSSRFAESEFVISLHPSLTFGPALLIISVAAMVVAFIATSFLIFEDTRKWVSYVVATMGVFPLILFPLFQFSLFDDLIWSRWYRPEESMVPVFTTLYMFMKQLLKFVRNKPSYSNPNPNPFDVIKHVAPNTHMVPLHGAFKNNIP</sequence>
<feature type="transmembrane region" description="Helical" evidence="3">
    <location>
        <begin position="253"/>
        <end position="272"/>
    </location>
</feature>
<dbReference type="Proteomes" id="UP000087766">
    <property type="component" value="Chromosome 6"/>
</dbReference>
<keyword evidence="3" id="KW-0472">Membrane</keyword>
<feature type="region of interest" description="Disordered" evidence="2">
    <location>
        <begin position="1"/>
        <end position="22"/>
    </location>
</feature>
<reference evidence="6" key="2">
    <citation type="submission" date="2025-08" db="UniProtKB">
        <authorList>
            <consortium name="RefSeq"/>
        </authorList>
    </citation>
    <scope>IDENTIFICATION</scope>
    <source>
        <tissue evidence="6">Leaf</tissue>
    </source>
</reference>
<name>A0A3Q0F045_VIGRR</name>
<accession>A0A3Q0F045</accession>
<reference evidence="5" key="1">
    <citation type="journal article" date="2014" name="Nat. Commun.">
        <title>Genome sequence of mungbean and insights into evolution within Vigna species.</title>
        <authorList>
            <person name="Kang Y.J."/>
            <person name="Kim S.K."/>
            <person name="Kim M.Y."/>
            <person name="Lestari P."/>
            <person name="Kim K.H."/>
            <person name="Ha B.K."/>
            <person name="Jun T.H."/>
            <person name="Hwang W.J."/>
            <person name="Lee T."/>
            <person name="Lee J."/>
            <person name="Shim S."/>
            <person name="Yoon M.Y."/>
            <person name="Jang Y.E."/>
            <person name="Han K.S."/>
            <person name="Taeprayoon P."/>
            <person name="Yoon N."/>
            <person name="Somta P."/>
            <person name="Tanya P."/>
            <person name="Kim K.S."/>
            <person name="Gwag J.G."/>
            <person name="Moon J.K."/>
            <person name="Lee Y.H."/>
            <person name="Park B.S."/>
            <person name="Bombarely A."/>
            <person name="Doyle J.J."/>
            <person name="Jackson S.A."/>
            <person name="Schafleitner R."/>
            <person name="Srinives P."/>
            <person name="Varshney R.K."/>
            <person name="Lee S.H."/>
        </authorList>
    </citation>
    <scope>NUCLEOTIDE SEQUENCE [LARGE SCALE GENOMIC DNA]</scope>
    <source>
        <strain evidence="5">cv. VC1973A</strain>
    </source>
</reference>
<evidence type="ECO:0000313" key="5">
    <source>
        <dbReference type="Proteomes" id="UP000087766"/>
    </source>
</evidence>
<evidence type="ECO:0000256" key="3">
    <source>
        <dbReference type="SAM" id="Phobius"/>
    </source>
</evidence>
<keyword evidence="5" id="KW-1185">Reference proteome</keyword>
<comment type="subcellular location">
    <subcellularLocation>
        <location evidence="1">Cell membrane</location>
        <topology evidence="1">Peripheral membrane protein</topology>
    </subcellularLocation>
</comment>
<dbReference type="GO" id="GO:0005886">
    <property type="term" value="C:plasma membrane"/>
    <property type="evidence" value="ECO:0007669"/>
    <property type="project" value="UniProtKB-SubCell"/>
</dbReference>
<dbReference type="InterPro" id="IPR036770">
    <property type="entry name" value="Ankyrin_rpt-contain_sf"/>
</dbReference>
<gene>
    <name evidence="6" type="primary">LOC111241776</name>
</gene>
<dbReference type="AlphaFoldDB" id="A0A3Q0F045"/>
<dbReference type="PANTHER" id="PTHR24177">
    <property type="entry name" value="CASKIN"/>
    <property type="match status" value="1"/>
</dbReference>
<evidence type="ECO:0000313" key="6">
    <source>
        <dbReference type="RefSeq" id="XP_022637368.1"/>
    </source>
</evidence>
<keyword evidence="3" id="KW-0812">Transmembrane</keyword>
<evidence type="ECO:0000256" key="1">
    <source>
        <dbReference type="ARBA" id="ARBA00004202"/>
    </source>
</evidence>
<dbReference type="GeneID" id="111241776"/>
<feature type="compositionally biased region" description="Polar residues" evidence="2">
    <location>
        <begin position="1"/>
        <end position="21"/>
    </location>
</feature>
<feature type="domain" description="PGG" evidence="4">
    <location>
        <begin position="247"/>
        <end position="347"/>
    </location>
</feature>
<dbReference type="SUPFAM" id="SSF48403">
    <property type="entry name" value="Ankyrin repeat"/>
    <property type="match status" value="1"/>
</dbReference>